<evidence type="ECO:0000256" key="3">
    <source>
        <dbReference type="ARBA" id="ARBA00022946"/>
    </source>
</evidence>
<feature type="coiled-coil region" evidence="7">
    <location>
        <begin position="86"/>
        <end position="113"/>
    </location>
</feature>
<evidence type="ECO:0000256" key="1">
    <source>
        <dbReference type="ARBA" id="ARBA00004173"/>
    </source>
</evidence>
<sequence>MLTTRFLRFTPVRRIATSIGDLGSGDGKSGGSGGAIRQAGGAFGRLEAAREEKFFHDLLTISNTPNLLQNEQQIIALKQELEAKANSASGEQLKELTNKIDLLSREAERQRNVISKKPVPE</sequence>
<dbReference type="Gene3D" id="1.20.5.500">
    <property type="entry name" value="Single helix bin"/>
    <property type="match status" value="1"/>
</dbReference>
<dbReference type="Pfam" id="PF04568">
    <property type="entry name" value="IATP"/>
    <property type="match status" value="1"/>
</dbReference>
<comment type="subcellular location">
    <subcellularLocation>
        <location evidence="1 6">Mitochondrion</location>
    </subcellularLocation>
</comment>
<dbReference type="GO" id="GO:0005739">
    <property type="term" value="C:mitochondrion"/>
    <property type="evidence" value="ECO:0007669"/>
    <property type="project" value="UniProtKB-SubCell"/>
</dbReference>
<dbReference type="InterPro" id="IPR007648">
    <property type="entry name" value="ATPase_inhibitor_mt"/>
</dbReference>
<evidence type="ECO:0000256" key="7">
    <source>
        <dbReference type="SAM" id="Coils"/>
    </source>
</evidence>
<reference evidence="8 9" key="2">
    <citation type="submission" date="2018-11" db="EMBL/GenBank/DDBJ databases">
        <authorList>
            <consortium name="Pathogen Informatics"/>
        </authorList>
    </citation>
    <scope>NUCLEOTIDE SEQUENCE [LARGE SCALE GENOMIC DNA]</scope>
</reference>
<dbReference type="EMBL" id="UYRR01002095">
    <property type="protein sequence ID" value="VDK19262.1"/>
    <property type="molecule type" value="Genomic_DNA"/>
</dbReference>
<dbReference type="GO" id="GO:0042030">
    <property type="term" value="F:ATPase inhibitor activity"/>
    <property type="evidence" value="ECO:0007669"/>
    <property type="project" value="InterPro"/>
</dbReference>
<protein>
    <recommendedName>
        <fullName evidence="6">ATPase inhibitor, mitochondrial</fullName>
    </recommendedName>
</protein>
<reference evidence="10" key="1">
    <citation type="submission" date="2017-02" db="UniProtKB">
        <authorList>
            <consortium name="WormBaseParasite"/>
        </authorList>
    </citation>
    <scope>IDENTIFICATION</scope>
</reference>
<keyword evidence="5 6" id="KW-0496">Mitochondrion</keyword>
<evidence type="ECO:0000256" key="4">
    <source>
        <dbReference type="ARBA" id="ARBA00023054"/>
    </source>
</evidence>
<dbReference type="Proteomes" id="UP000267096">
    <property type="component" value="Unassembled WGS sequence"/>
</dbReference>
<evidence type="ECO:0000256" key="5">
    <source>
        <dbReference type="ARBA" id="ARBA00023128"/>
    </source>
</evidence>
<comment type="similarity">
    <text evidence="2 6">Belongs to the ATPase inhibitor family.</text>
</comment>
<evidence type="ECO:0000313" key="8">
    <source>
        <dbReference type="EMBL" id="VDK19262.1"/>
    </source>
</evidence>
<organism evidence="10">
    <name type="scientific">Anisakis simplex</name>
    <name type="common">Herring worm</name>
    <dbReference type="NCBI Taxonomy" id="6269"/>
    <lineage>
        <taxon>Eukaryota</taxon>
        <taxon>Metazoa</taxon>
        <taxon>Ecdysozoa</taxon>
        <taxon>Nematoda</taxon>
        <taxon>Chromadorea</taxon>
        <taxon>Rhabditida</taxon>
        <taxon>Spirurina</taxon>
        <taxon>Ascaridomorpha</taxon>
        <taxon>Ascaridoidea</taxon>
        <taxon>Anisakidae</taxon>
        <taxon>Anisakis</taxon>
        <taxon>Anisakis simplex complex</taxon>
    </lineage>
</organism>
<gene>
    <name evidence="8" type="ORF">ASIM_LOCUS1792</name>
</gene>
<comment type="function">
    <text evidence="6">Thought to be a regulatory component of the ATP-synthesizing complex in the mitochondria.</text>
</comment>
<dbReference type="WBParaSite" id="ASIM_0000192001-mRNA-1">
    <property type="protein sequence ID" value="ASIM_0000192001-mRNA-1"/>
    <property type="gene ID" value="ASIM_0000192001"/>
</dbReference>
<dbReference type="SUPFAM" id="SSF64602">
    <property type="entry name" value="F1 ATPase inhibitor, IF1, C-terminal domain"/>
    <property type="match status" value="1"/>
</dbReference>
<keyword evidence="4 7" id="KW-0175">Coiled coil</keyword>
<accession>A0A0M3J308</accession>
<dbReference type="PANTHER" id="PTHR48417">
    <property type="entry name" value="ATP SYNTHASE F1 SUBUNIT EPSILON"/>
    <property type="match status" value="1"/>
</dbReference>
<keyword evidence="9" id="KW-1185">Reference proteome</keyword>
<evidence type="ECO:0000256" key="6">
    <source>
        <dbReference type="RuleBase" id="RU368087"/>
    </source>
</evidence>
<name>A0A0M3J308_ANISI</name>
<evidence type="ECO:0000313" key="9">
    <source>
        <dbReference type="Proteomes" id="UP000267096"/>
    </source>
</evidence>
<dbReference type="PANTHER" id="PTHR48417:SF1">
    <property type="entry name" value="ATP SYNTHASE F1 SUBUNIT EPSILON"/>
    <property type="match status" value="1"/>
</dbReference>
<keyword evidence="3" id="KW-0809">Transit peptide</keyword>
<evidence type="ECO:0000313" key="10">
    <source>
        <dbReference type="WBParaSite" id="ASIM_0000192001-mRNA-1"/>
    </source>
</evidence>
<evidence type="ECO:0000256" key="2">
    <source>
        <dbReference type="ARBA" id="ARBA00010901"/>
    </source>
</evidence>
<proteinExistence type="inferred from homology"/>
<dbReference type="AlphaFoldDB" id="A0A0M3J308"/>